<dbReference type="Gene3D" id="3.10.129.10">
    <property type="entry name" value="Hotdog Thioesterase"/>
    <property type="match status" value="1"/>
</dbReference>
<dbReference type="PANTHER" id="PTHR43240:SF7">
    <property type="entry name" value="BLR7284 PROTEIN"/>
    <property type="match status" value="1"/>
</dbReference>
<gene>
    <name evidence="3" type="ORF">FHP25_21545</name>
</gene>
<dbReference type="RefSeq" id="WP_147849042.1">
    <property type="nucleotide sequence ID" value="NZ_VDUZ01000026.1"/>
</dbReference>
<feature type="domain" description="Thioesterase" evidence="2">
    <location>
        <begin position="65"/>
        <end position="140"/>
    </location>
</feature>
<protein>
    <submittedName>
        <fullName evidence="3">PaaI family thioesterase</fullName>
    </submittedName>
</protein>
<dbReference type="GO" id="GO:0061522">
    <property type="term" value="F:1,4-dihydroxy-2-naphthoyl-CoA thioesterase activity"/>
    <property type="evidence" value="ECO:0007669"/>
    <property type="project" value="TreeGrafter"/>
</dbReference>
<comment type="caution">
    <text evidence="3">The sequence shown here is derived from an EMBL/GenBank/DDBJ whole genome shotgun (WGS) entry which is preliminary data.</text>
</comment>
<dbReference type="InterPro" id="IPR029069">
    <property type="entry name" value="HotDog_dom_sf"/>
</dbReference>
<sequence length="174" mass="18360">MGDESRHKTIFEVVPGDKLELFQKWFSDTIPHNKALGLVVTAVRKGGATMRLDWQPHLVGNPETGVLHGGAITAMLDSCSGMAVATVLTKAQPFATLDLRIDYVHPATPGQPVLAEAECYRLTSNVAFTRAVAHHGDPKDPIAASAGTFMLGTKGKAAVGPHAVRVAAEKGRGA</sequence>
<dbReference type="InterPro" id="IPR003736">
    <property type="entry name" value="PAAI_dom"/>
</dbReference>
<dbReference type="Proteomes" id="UP000321638">
    <property type="component" value="Unassembled WGS sequence"/>
</dbReference>
<dbReference type="InterPro" id="IPR006683">
    <property type="entry name" value="Thioestr_dom"/>
</dbReference>
<keyword evidence="1" id="KW-0378">Hydrolase</keyword>
<name>A0A5C8PHG2_9HYPH</name>
<dbReference type="GO" id="GO:0005829">
    <property type="term" value="C:cytosol"/>
    <property type="evidence" value="ECO:0007669"/>
    <property type="project" value="TreeGrafter"/>
</dbReference>
<evidence type="ECO:0000256" key="1">
    <source>
        <dbReference type="ARBA" id="ARBA00022801"/>
    </source>
</evidence>
<dbReference type="EMBL" id="VDUZ01000026">
    <property type="protein sequence ID" value="TXL73272.1"/>
    <property type="molecule type" value="Genomic_DNA"/>
</dbReference>
<proteinExistence type="predicted"/>
<evidence type="ECO:0000259" key="2">
    <source>
        <dbReference type="Pfam" id="PF03061"/>
    </source>
</evidence>
<dbReference type="NCBIfam" id="TIGR00369">
    <property type="entry name" value="unchar_dom_1"/>
    <property type="match status" value="1"/>
</dbReference>
<dbReference type="PANTHER" id="PTHR43240">
    <property type="entry name" value="1,4-DIHYDROXY-2-NAPHTHOYL-COA THIOESTERASE 1"/>
    <property type="match status" value="1"/>
</dbReference>
<dbReference type="Pfam" id="PF03061">
    <property type="entry name" value="4HBT"/>
    <property type="match status" value="1"/>
</dbReference>
<evidence type="ECO:0000313" key="4">
    <source>
        <dbReference type="Proteomes" id="UP000321638"/>
    </source>
</evidence>
<dbReference type="AlphaFoldDB" id="A0A5C8PHG2"/>
<accession>A0A5C8PHG2</accession>
<organism evidence="3 4">
    <name type="scientific">Vineibacter terrae</name>
    <dbReference type="NCBI Taxonomy" id="2586908"/>
    <lineage>
        <taxon>Bacteria</taxon>
        <taxon>Pseudomonadati</taxon>
        <taxon>Pseudomonadota</taxon>
        <taxon>Alphaproteobacteria</taxon>
        <taxon>Hyphomicrobiales</taxon>
        <taxon>Vineibacter</taxon>
    </lineage>
</organism>
<dbReference type="OrthoDB" id="9813158at2"/>
<reference evidence="3 4" key="1">
    <citation type="submission" date="2019-06" db="EMBL/GenBank/DDBJ databases">
        <title>New taxonomy in bacterial strain CC-CFT640, isolated from vineyard.</title>
        <authorList>
            <person name="Lin S.-Y."/>
            <person name="Tsai C.-F."/>
            <person name="Young C.-C."/>
        </authorList>
    </citation>
    <scope>NUCLEOTIDE SEQUENCE [LARGE SCALE GENOMIC DNA]</scope>
    <source>
        <strain evidence="3 4">CC-CFT640</strain>
    </source>
</reference>
<keyword evidence="4" id="KW-1185">Reference proteome</keyword>
<dbReference type="CDD" id="cd03443">
    <property type="entry name" value="PaaI_thioesterase"/>
    <property type="match status" value="1"/>
</dbReference>
<evidence type="ECO:0000313" key="3">
    <source>
        <dbReference type="EMBL" id="TXL73272.1"/>
    </source>
</evidence>
<dbReference type="SUPFAM" id="SSF54637">
    <property type="entry name" value="Thioesterase/thiol ester dehydrase-isomerase"/>
    <property type="match status" value="1"/>
</dbReference>